<evidence type="ECO:0000256" key="5">
    <source>
        <dbReference type="HAMAP-Rule" id="MF_00265"/>
    </source>
</evidence>
<keyword evidence="8" id="KW-1185">Reference proteome</keyword>
<protein>
    <recommendedName>
        <fullName evidence="5">Ribonuclease VapC</fullName>
        <shortName evidence="5">RNase VapC</shortName>
        <ecNumber evidence="5">3.1.-.-</ecNumber>
    </recommendedName>
    <alternativeName>
        <fullName evidence="5">Toxin VapC</fullName>
    </alternativeName>
</protein>
<dbReference type="InterPro" id="IPR029060">
    <property type="entry name" value="PIN-like_dom_sf"/>
</dbReference>
<dbReference type="RefSeq" id="WP_017842339.1">
    <property type="nucleotide sequence ID" value="NZ_CP035467.1"/>
</dbReference>
<evidence type="ECO:0000256" key="4">
    <source>
        <dbReference type="ARBA" id="ARBA00022801"/>
    </source>
</evidence>
<dbReference type="InterPro" id="IPR022907">
    <property type="entry name" value="VapC_family"/>
</dbReference>
<dbReference type="InterPro" id="IPR002716">
    <property type="entry name" value="PIN_dom"/>
</dbReference>
<evidence type="ECO:0000259" key="6">
    <source>
        <dbReference type="Pfam" id="PF01850"/>
    </source>
</evidence>
<feature type="binding site" evidence="5">
    <location>
        <position position="5"/>
    </location>
    <ligand>
        <name>Mg(2+)</name>
        <dbReference type="ChEBI" id="CHEBI:18420"/>
    </ligand>
</feature>
<dbReference type="AlphaFoldDB" id="A0A4P9UQV5"/>
<feature type="binding site" evidence="5">
    <location>
        <position position="99"/>
    </location>
    <ligand>
        <name>Mg(2+)</name>
        <dbReference type="ChEBI" id="CHEBI:18420"/>
    </ligand>
</feature>
<organism evidence="7 8">
    <name type="scientific">Methylotuvimicrobium buryatense</name>
    <name type="common">Methylomicrobium buryatense</name>
    <dbReference type="NCBI Taxonomy" id="95641"/>
    <lineage>
        <taxon>Bacteria</taxon>
        <taxon>Pseudomonadati</taxon>
        <taxon>Pseudomonadota</taxon>
        <taxon>Gammaproteobacteria</taxon>
        <taxon>Methylococcales</taxon>
        <taxon>Methylococcaceae</taxon>
        <taxon>Methylotuvimicrobium</taxon>
    </lineage>
</organism>
<dbReference type="Gene3D" id="3.40.50.1010">
    <property type="entry name" value="5'-nuclease"/>
    <property type="match status" value="1"/>
</dbReference>
<keyword evidence="2 5" id="KW-0540">Nuclease</keyword>
<dbReference type="STRING" id="675511.GCA_000341735_03962"/>
<dbReference type="Proteomes" id="UP000305881">
    <property type="component" value="Chromosome"/>
</dbReference>
<evidence type="ECO:0000256" key="2">
    <source>
        <dbReference type="ARBA" id="ARBA00022722"/>
    </source>
</evidence>
<dbReference type="EC" id="3.1.-.-" evidence="5"/>
<evidence type="ECO:0000256" key="1">
    <source>
        <dbReference type="ARBA" id="ARBA00022649"/>
    </source>
</evidence>
<dbReference type="SUPFAM" id="SSF88723">
    <property type="entry name" value="PIN domain-like"/>
    <property type="match status" value="1"/>
</dbReference>
<keyword evidence="1 5" id="KW-1277">Toxin-antitoxin system</keyword>
<comment type="cofactor">
    <cofactor evidence="5">
        <name>Mg(2+)</name>
        <dbReference type="ChEBI" id="CHEBI:18420"/>
    </cofactor>
</comment>
<dbReference type="KEGG" id="mbur:EQU24_17445"/>
<reference evidence="8" key="1">
    <citation type="journal article" date="2019" name="J. Bacteriol.">
        <title>A Mutagenic Screen Identifies a TonB-Dependent Receptor Required for the Lanthanide Metal Switch in the Type I Methanotroph 'Methylotuvimicrobium buryatense' 5GB1C.</title>
        <authorList>
            <person name="Groom J.D."/>
            <person name="Ford S.M."/>
            <person name="Pesesky M.W."/>
            <person name="Lidstrom M.E."/>
        </authorList>
    </citation>
    <scope>NUCLEOTIDE SEQUENCE [LARGE SCALE GENOMIC DNA]</scope>
    <source>
        <strain evidence="8">5GB1C</strain>
    </source>
</reference>
<evidence type="ECO:0000313" key="8">
    <source>
        <dbReference type="Proteomes" id="UP000305881"/>
    </source>
</evidence>
<keyword evidence="3 5" id="KW-0479">Metal-binding</keyword>
<keyword evidence="5" id="KW-0460">Magnesium</keyword>
<evidence type="ECO:0000256" key="3">
    <source>
        <dbReference type="ARBA" id="ARBA00022723"/>
    </source>
</evidence>
<name>A0A4P9UQV5_METBY</name>
<dbReference type="Pfam" id="PF01850">
    <property type="entry name" value="PIN"/>
    <property type="match status" value="1"/>
</dbReference>
<accession>A0A4P9UQV5</accession>
<sequence>MMMTDSGFWVALVNPDDHHHATALDALSAINEPLITTYPVITEVCHLLLKRRGIQSMLAFVESYRQEAFSVFQINDAKHKDPIVTLMQQYADLPMDFADASLVLLAESLGHGRILSTDKRDFHTYRWKNHYPFFNMLPV</sequence>
<dbReference type="GO" id="GO:0004540">
    <property type="term" value="F:RNA nuclease activity"/>
    <property type="evidence" value="ECO:0007669"/>
    <property type="project" value="InterPro"/>
</dbReference>
<feature type="domain" description="PIN" evidence="6">
    <location>
        <begin position="2"/>
        <end position="124"/>
    </location>
</feature>
<dbReference type="GO" id="GO:0000287">
    <property type="term" value="F:magnesium ion binding"/>
    <property type="evidence" value="ECO:0007669"/>
    <property type="project" value="UniProtKB-UniRule"/>
</dbReference>
<proteinExistence type="inferred from homology"/>
<dbReference type="GO" id="GO:0016787">
    <property type="term" value="F:hydrolase activity"/>
    <property type="evidence" value="ECO:0007669"/>
    <property type="project" value="UniProtKB-KW"/>
</dbReference>
<comment type="function">
    <text evidence="5">Toxic component of a toxin-antitoxin (TA) system. An RNase.</text>
</comment>
<gene>
    <name evidence="5" type="primary">vapC</name>
    <name evidence="7" type="ORF">EQU24_17445</name>
</gene>
<comment type="similarity">
    <text evidence="5">Belongs to the PINc/VapC protein family.</text>
</comment>
<dbReference type="GO" id="GO:0090729">
    <property type="term" value="F:toxin activity"/>
    <property type="evidence" value="ECO:0007669"/>
    <property type="project" value="UniProtKB-KW"/>
</dbReference>
<dbReference type="HAMAP" id="MF_00265">
    <property type="entry name" value="VapC_Nob1"/>
    <property type="match status" value="1"/>
</dbReference>
<keyword evidence="5" id="KW-0800">Toxin</keyword>
<dbReference type="EMBL" id="CP035467">
    <property type="protein sequence ID" value="QCW83828.1"/>
    <property type="molecule type" value="Genomic_DNA"/>
</dbReference>
<dbReference type="OrthoDB" id="196926at2"/>
<keyword evidence="4 5" id="KW-0378">Hydrolase</keyword>
<evidence type="ECO:0000313" key="7">
    <source>
        <dbReference type="EMBL" id="QCW83828.1"/>
    </source>
</evidence>